<evidence type="ECO:0000313" key="2">
    <source>
        <dbReference type="EMBL" id="MCT7979623.1"/>
    </source>
</evidence>
<comment type="caution">
    <text evidence="2">The sequence shown here is derived from an EMBL/GenBank/DDBJ whole genome shotgun (WGS) entry which is preliminary data.</text>
</comment>
<evidence type="ECO:0000313" key="3">
    <source>
        <dbReference type="Proteomes" id="UP001525961"/>
    </source>
</evidence>
<organism evidence="2 3">
    <name type="scientific">Laspinema olomoucense D3b</name>
    <dbReference type="NCBI Taxonomy" id="2953688"/>
    <lineage>
        <taxon>Bacteria</taxon>
        <taxon>Bacillati</taxon>
        <taxon>Cyanobacteriota</taxon>
        <taxon>Cyanophyceae</taxon>
        <taxon>Oscillatoriophycideae</taxon>
        <taxon>Oscillatoriales</taxon>
        <taxon>Laspinemataceae</taxon>
        <taxon>Laspinema</taxon>
        <taxon>Laspinema olomoucense</taxon>
    </lineage>
</organism>
<feature type="region of interest" description="Disordered" evidence="1">
    <location>
        <begin position="1"/>
        <end position="76"/>
    </location>
</feature>
<sequence length="1686" mass="182070">MLTEQEIRDQVNGTTTDPAATAPQDGTVVVTVTETPEEAATTEPTMTTTDATPKEPVTEETTAAATGDGTTADDGTATTTAVVQDDTVTTEDGTATQPDLMTMTFLAGEAPEDGTVSDADLAAMSSVVDDGTTEDATTEDGTLTDGDPIATTAIPAEGTEGEATPEDGTVTEEMVQITAMTPEEMAQAEVIKEIEDSGIFQEDFYLAMHSDVKAAVMRGETTAIEHFAQFGMTELRNCNAFIDFKGYLANNADVEEAVEQGQFTAFSHFVSKGQFEKRVAHALFKAEEYEAFHPDVKQAVAEGKTTSWGHFMQFGWKENRKFSSFFNAEYYLQQNGDVAQAVAAGQTTAIEHLFEFGLKEMRKIHPLMDLKVVAEANSEKIKSFFNVSELSALSGFDLISYAFNVAIPQGLPTSESFSFSSLESLFGSQLTSIFQVSSFSQITIEQLFTFFGSAEGQELLGSAGGDDLSEGSGNNLSGSGGLDGGSEDLDDDEGDDAQDGSDQPQIVFDIPSAGPGIPTNDGGGQTPEEPGETPEDPTSPPPAPTALFNLQYVVQNNLELLQAQFASFDFSNLTAEQAAQIQEYAAAEGLAPSAFVNLSYFESVVKTQVETKLLEQGMTQEQIASLSLQELLEKSLEVGLSPTPLIDLSYFKSVNSTQLTELSAKLGVDISTFTNQELFEFIVKEGIAAGLNPSPFFSVDYIKNLYLENIREFYSVESISELETPEVLDHVFSSGNFVLDLKFYRTSYTVELDAHAKELLGDPAATGEDLSDDQVKAYALGEGKDAGLQTSPFDIEGFSVQYEAELKAFYEVESVETLSQYEIYSFMVTEAIAQGLNVSEYIEVSYYQSTFEAALIATFEVASISEITPEQIVSFVFGDAAPFVDTDYFKLKYGEQVTADGTAVKDLTGKELQFYIFSEGWEAGYTSLSAFNLEAIKADTTISSQLLTFYGVASIEEVSSSQIVTYMTEGAWKMGIDLSQFVAPEDIELYRDQNAALLAEYYGIELAQVETLNSELVIDFQFGGATEVADLEYIRETLGAEILAAVTATGSTITDVSQLTKLQMVEYLYAQESLETVKLSAFDVAGYVEANGEAIAEALGIEVEALSQIDSKQIEQFMLKEGVELGLSLDGLVDTAYIQEAYGLAIAESLNITVEEVASLDSAAVLNWVTTEFSALDVNFLAYQFEQLTVEQQTQLLTGLEITLSEGASLSVEQILEIAYSEEFKAALAVEEIKLSAIDIAAYLADNSEALAAFYSDESSPVQVKSGSFKLGKSGSFGSLKSMSGSAKFKSGSIKLKSGSLKLSGAIDEGGEFDVNTLTDKQIMKFALTEGLKQGISLTEYVDVEYLKEQFSVDLAQHYNIEVSSVVDLKEELVLDFLYEGGLSSEIDFEFVRTQYAAQITGQFGVAVDQITDAQVLEFAYGQIASGADFSPTPVDVEGFVAEYGTQLLEIAGASSTSGVFSKSDIVSFMFNQASELGIDVTQFVAMDYFTENLSDTILANYSLENVFNISGEQVYDFMTTEGIAQGLETSALVDLEWYKTNYATVLEEDKALIDVDANGETSNDELLDYITGAGLEKGQNPSELVDFASYRAEGSASAQALLTWANASALEQVTYSETLEFMMTDGAEAGFNPSAGLDVNALKTQNAEALIQFYSASAITEVTNVQTLNYVLGSGYQQPAEPPVV</sequence>
<gene>
    <name evidence="2" type="ORF">NG792_18055</name>
</gene>
<dbReference type="EMBL" id="JAMXFA010000025">
    <property type="protein sequence ID" value="MCT7979623.1"/>
    <property type="molecule type" value="Genomic_DNA"/>
</dbReference>
<evidence type="ECO:0000256" key="1">
    <source>
        <dbReference type="SAM" id="MobiDB-lite"/>
    </source>
</evidence>
<reference evidence="2 3" key="1">
    <citation type="journal article" date="2022" name="Front. Microbiol.">
        <title>High genomic differentiation and limited gene flow indicate recent cryptic speciation within the genus Laspinema (cyanobacteria).</title>
        <authorList>
            <person name="Stanojkovic A."/>
            <person name="Skoupy S."/>
            <person name="Skaloud P."/>
            <person name="Dvorak P."/>
        </authorList>
    </citation>
    <scope>NUCLEOTIDE SEQUENCE [LARGE SCALE GENOMIC DNA]</scope>
    <source>
        <strain evidence="2 3">D3b</strain>
    </source>
</reference>
<accession>A0ABT2NA95</accession>
<feature type="compositionally biased region" description="Low complexity" evidence="1">
    <location>
        <begin position="13"/>
        <end position="51"/>
    </location>
</feature>
<feature type="compositionally biased region" description="Low complexity" evidence="1">
    <location>
        <begin position="59"/>
        <end position="76"/>
    </location>
</feature>
<proteinExistence type="predicted"/>
<dbReference type="RefSeq" id="WP_261236320.1">
    <property type="nucleotide sequence ID" value="NZ_JAMXFA010000025.1"/>
</dbReference>
<feature type="region of interest" description="Disordered" evidence="1">
    <location>
        <begin position="130"/>
        <end position="153"/>
    </location>
</feature>
<feature type="region of interest" description="Disordered" evidence="1">
    <location>
        <begin position="461"/>
        <end position="546"/>
    </location>
</feature>
<dbReference type="Proteomes" id="UP001525961">
    <property type="component" value="Unassembled WGS sequence"/>
</dbReference>
<feature type="compositionally biased region" description="Acidic residues" evidence="1">
    <location>
        <begin position="485"/>
        <end position="499"/>
    </location>
</feature>
<keyword evidence="3" id="KW-1185">Reference proteome</keyword>
<name>A0ABT2NA95_9CYAN</name>
<protein>
    <submittedName>
        <fullName evidence="2">Uncharacterized protein</fullName>
    </submittedName>
</protein>